<keyword evidence="3" id="KW-0547">Nucleotide-binding</keyword>
<dbReference type="AlphaFoldDB" id="A0A1L4A9X7"/>
<evidence type="ECO:0000259" key="14">
    <source>
        <dbReference type="Pfam" id="PF01743"/>
    </source>
</evidence>
<name>A0A1L4A9X7_SACMI</name>
<evidence type="ECO:0000256" key="8">
    <source>
        <dbReference type="ARBA" id="ARBA00072969"/>
    </source>
</evidence>
<evidence type="ECO:0000256" key="12">
    <source>
        <dbReference type="ARBA" id="ARBA00082324"/>
    </source>
</evidence>
<evidence type="ECO:0000256" key="6">
    <source>
        <dbReference type="ARBA" id="ARBA00056517"/>
    </source>
</evidence>
<evidence type="ECO:0000256" key="5">
    <source>
        <dbReference type="ARBA" id="ARBA00050431"/>
    </source>
</evidence>
<dbReference type="CDD" id="cd05398">
    <property type="entry name" value="NT_ClassII-CCAase"/>
    <property type="match status" value="1"/>
</dbReference>
<dbReference type="GO" id="GO:0004810">
    <property type="term" value="F:CCA tRNA nucleotidyltransferase activity"/>
    <property type="evidence" value="ECO:0007669"/>
    <property type="project" value="UniProtKB-EC"/>
</dbReference>
<sequence length="546" mass="62642">MLRPTVSLLMKSVPQKTMTNSNFALNAPKITLTKVEQHICNLLNDYTDLYNQEHHNNPEPLILRITGGWVRDKLLGQGSHDLDIAINVMSGEQFATGLNEYLQQHYVKYGAKPHNIHKIDKNPEKSKHLETATTKLFGVEVDFVNLRSEKYTELSRIPKVCFGTPEEDALRRDATLNALFYNIHKGEVEDFTKRGLQDLKNGILRTPLPAKQTFLDDPLRVLRLIRFASRFNFSIDPEVMAEMDDPQINNAFNSKISRERVGVEMEKILAGPTPLLALQLIQKAHLDNVIFFWHNDESVVHFNEKNCHDMDRINHIYNDKILNSHLKSFIELYPMFVEKLPVLREKIGCSPTFQQNFILSATLSPMANLQIIGNPKKKVNNLVSVTESIVKEGLKLSKNDAVVIAKTVDSISSYEDILTRFAGCSQLKKSEIGVFLREFNGEWETAHFTSLLDEFLKTSKFETDKIESLFQNYNEFYSYIYDNNMNNCHELKPIVDGKQMAKLLEMKPGPWLGKINNEAIRWQFDNPCGTDTDLITHLRAVLPKYL</sequence>
<dbReference type="Pfam" id="PF01743">
    <property type="entry name" value="PolyA_pol"/>
    <property type="match status" value="1"/>
</dbReference>
<keyword evidence="4 13" id="KW-0694">RNA-binding</keyword>
<gene>
    <name evidence="16" type="primary">CCA1</name>
</gene>
<proteinExistence type="inferred from homology"/>
<evidence type="ECO:0000256" key="3">
    <source>
        <dbReference type="ARBA" id="ARBA00022741"/>
    </source>
</evidence>
<dbReference type="InterPro" id="IPR043519">
    <property type="entry name" value="NT_sf"/>
</dbReference>
<dbReference type="EC" id="2.7.7.72" evidence="7"/>
<evidence type="ECO:0000256" key="4">
    <source>
        <dbReference type="ARBA" id="ARBA00022884"/>
    </source>
</evidence>
<reference evidence="16" key="1">
    <citation type="submission" date="2016-11" db="EMBL/GenBank/DDBJ databases">
        <title>MtDNA analysis in Saccharomyces yeasts reveals revisions in 'Yeast genetic code' and suggests the evolutionary history of some species.</title>
        <authorList>
            <person name="Sulo P."/>
            <person name="Szaboova D."/>
            <person name="Szemes T."/>
        </authorList>
    </citation>
    <scope>NUCLEOTIDE SEQUENCE</scope>
    <source>
        <strain evidence="16">CBS 8839</strain>
    </source>
</reference>
<comment type="similarity">
    <text evidence="1 13">Belongs to the tRNA nucleotidyltransferase/poly(A) polymerase family.</text>
</comment>
<evidence type="ECO:0000256" key="2">
    <source>
        <dbReference type="ARBA" id="ARBA00022679"/>
    </source>
</evidence>
<dbReference type="Gene3D" id="1.10.3090.10">
    <property type="entry name" value="cca-adding enzyme, domain 2"/>
    <property type="match status" value="1"/>
</dbReference>
<protein>
    <recommendedName>
        <fullName evidence="8">CCA tRNA nucleotidyltransferase, mitochondrial</fullName>
        <ecNumber evidence="7">2.7.7.72</ecNumber>
    </recommendedName>
    <alternativeName>
        <fullName evidence="10">CCA-adding enzyme</fullName>
    </alternativeName>
    <alternativeName>
        <fullName evidence="9">tRNA CCA-pyrophosphorylase</fullName>
    </alternativeName>
    <alternativeName>
        <fullName evidence="11">tRNA adenylyltransferase</fullName>
    </alternativeName>
    <alternativeName>
        <fullName evidence="12">tRNA nucleotidyltransferase</fullName>
    </alternativeName>
</protein>
<dbReference type="GO" id="GO:0003723">
    <property type="term" value="F:RNA binding"/>
    <property type="evidence" value="ECO:0007669"/>
    <property type="project" value="UniProtKB-KW"/>
</dbReference>
<dbReference type="InterPro" id="IPR002646">
    <property type="entry name" value="PolA_pol_head_dom"/>
</dbReference>
<keyword evidence="2 13" id="KW-0808">Transferase</keyword>
<feature type="domain" description="tRNA nucleotidyltransferase/poly(A) polymerase RNA and SrmB- binding" evidence="15">
    <location>
        <begin position="232"/>
        <end position="291"/>
    </location>
</feature>
<comment type="catalytic activity">
    <reaction evidence="5">
        <text>a tRNA precursor + 2 CTP + ATP = a tRNA with a 3' CCA end + 3 diphosphate</text>
        <dbReference type="Rhea" id="RHEA:14433"/>
        <dbReference type="Rhea" id="RHEA-COMP:10465"/>
        <dbReference type="Rhea" id="RHEA-COMP:10468"/>
        <dbReference type="ChEBI" id="CHEBI:30616"/>
        <dbReference type="ChEBI" id="CHEBI:33019"/>
        <dbReference type="ChEBI" id="CHEBI:37563"/>
        <dbReference type="ChEBI" id="CHEBI:74896"/>
        <dbReference type="ChEBI" id="CHEBI:83071"/>
        <dbReference type="EC" id="2.7.7.72"/>
    </reaction>
</comment>
<dbReference type="GO" id="GO:0052929">
    <property type="term" value="F:ATP:3'-cytidine-cytidine-tRNA adenylyltransferase activity"/>
    <property type="evidence" value="ECO:0007669"/>
    <property type="project" value="TreeGrafter"/>
</dbReference>
<evidence type="ECO:0000256" key="1">
    <source>
        <dbReference type="ARBA" id="ARBA00007265"/>
    </source>
</evidence>
<evidence type="ECO:0000256" key="13">
    <source>
        <dbReference type="RuleBase" id="RU003953"/>
    </source>
</evidence>
<comment type="function">
    <text evidence="6">Nucleotidyltransferase that catalyzes the addition and repair of the essential 3'-terminal CCA sequence in tRNAs, which is necessary for the attachment of amino acids to the 3' terminus of tRNA molecules, using CTP and ATP as substrates. tRNA 3'-terminal CCA addition is required both for tRNA processing and repair. Also involved in tRNA surveillance by mediating tandem CCA addition to generate a CCACCA at the 3' terminus of unstable tRNAs. While stable tRNAs receive only 3'-terminal CCA, unstable tRNAs are marked with CCACCA and rapidly degraded. The structural flexibility of RNA controls the choice between CCA versus CCACCA addition: following the first CCA addition cycle, nucleotide-binding to the active site triggers a clockwise screw motion, producing torque on the RNA. This ejects stable RNAs, whereas unstable RNAs are refolded while bound to the enzyme and subjected to a second CCA catalytic cycle.</text>
</comment>
<dbReference type="SUPFAM" id="SSF81891">
    <property type="entry name" value="Poly A polymerase C-terminal region-like"/>
    <property type="match status" value="1"/>
</dbReference>
<evidence type="ECO:0000256" key="11">
    <source>
        <dbReference type="ARBA" id="ARBA00080500"/>
    </source>
</evidence>
<dbReference type="GO" id="GO:0005759">
    <property type="term" value="C:mitochondrial matrix"/>
    <property type="evidence" value="ECO:0007669"/>
    <property type="project" value="UniProtKB-ARBA"/>
</dbReference>
<dbReference type="Gene3D" id="3.30.460.10">
    <property type="entry name" value="Beta Polymerase, domain 2"/>
    <property type="match status" value="1"/>
</dbReference>
<evidence type="ECO:0000256" key="7">
    <source>
        <dbReference type="ARBA" id="ARBA00066885"/>
    </source>
</evidence>
<dbReference type="GO" id="GO:0001680">
    <property type="term" value="P:tRNA 3'-terminal CCA addition"/>
    <property type="evidence" value="ECO:0007669"/>
    <property type="project" value="UniProtKB-ARBA"/>
</dbReference>
<dbReference type="SUPFAM" id="SSF81301">
    <property type="entry name" value="Nucleotidyltransferase"/>
    <property type="match status" value="1"/>
</dbReference>
<evidence type="ECO:0000259" key="15">
    <source>
        <dbReference type="Pfam" id="PF12627"/>
    </source>
</evidence>
<dbReference type="GO" id="GO:0052927">
    <property type="term" value="F:CC tRNA cytidylyltransferase activity"/>
    <property type="evidence" value="ECO:0007669"/>
    <property type="project" value="TreeGrafter"/>
</dbReference>
<dbReference type="GO" id="GO:0000166">
    <property type="term" value="F:nucleotide binding"/>
    <property type="evidence" value="ECO:0007669"/>
    <property type="project" value="UniProtKB-KW"/>
</dbReference>
<evidence type="ECO:0000256" key="10">
    <source>
        <dbReference type="ARBA" id="ARBA00077436"/>
    </source>
</evidence>
<evidence type="ECO:0000313" key="16">
    <source>
        <dbReference type="EMBL" id="API64769.1"/>
    </source>
</evidence>
<dbReference type="InterPro" id="IPR032828">
    <property type="entry name" value="PolyA_RNA-bd"/>
</dbReference>
<dbReference type="EMBL" id="KY095836">
    <property type="protein sequence ID" value="API64769.1"/>
    <property type="molecule type" value="Genomic_DNA"/>
</dbReference>
<dbReference type="Pfam" id="PF12627">
    <property type="entry name" value="PolyA_pol_RNAbd"/>
    <property type="match status" value="1"/>
</dbReference>
<dbReference type="PANTHER" id="PTHR13734:SF5">
    <property type="entry name" value="CCA TRNA NUCLEOTIDYLTRANSFERASE, MITOCHONDRIAL"/>
    <property type="match status" value="1"/>
</dbReference>
<accession>A0A1L4A9X7</accession>
<feature type="domain" description="Poly A polymerase head" evidence="14">
    <location>
        <begin position="63"/>
        <end position="205"/>
    </location>
</feature>
<evidence type="ECO:0000256" key="9">
    <source>
        <dbReference type="ARBA" id="ARBA00076038"/>
    </source>
</evidence>
<organism evidence="16">
    <name type="scientific">Saccharomyces mikatae</name>
    <name type="common">Yeast</name>
    <dbReference type="NCBI Taxonomy" id="114525"/>
    <lineage>
        <taxon>Eukaryota</taxon>
        <taxon>Fungi</taxon>
        <taxon>Dikarya</taxon>
        <taxon>Ascomycota</taxon>
        <taxon>Saccharomycotina</taxon>
        <taxon>Saccharomycetes</taxon>
        <taxon>Saccharomycetales</taxon>
        <taxon>Saccharomycetaceae</taxon>
        <taxon>Saccharomyces</taxon>
    </lineage>
</organism>
<dbReference type="PANTHER" id="PTHR13734">
    <property type="entry name" value="TRNA-NUCLEOTIDYLTRANSFERASE"/>
    <property type="match status" value="1"/>
</dbReference>
<dbReference type="FunFam" id="3.30.460.10:FF:000019">
    <property type="entry name" value="tRNA nucleotidyltransferase cca2"/>
    <property type="match status" value="1"/>
</dbReference>